<dbReference type="InterPro" id="IPR003772">
    <property type="entry name" value="YceD"/>
</dbReference>
<proteinExistence type="predicted"/>
<name>A0A059ZPM0_ACICK</name>
<evidence type="ECO:0008006" key="3">
    <source>
        <dbReference type="Google" id="ProtNLM"/>
    </source>
</evidence>
<evidence type="ECO:0000313" key="1">
    <source>
        <dbReference type="EMBL" id="AIA54869.1"/>
    </source>
</evidence>
<dbReference type="HOGENOM" id="CLU_143956_0_0_6"/>
<accession>A0A059ZPM0</accession>
<dbReference type="AlphaFoldDB" id="A0A059ZPM0"/>
<dbReference type="KEGG" id="acz:Acaty_c0996"/>
<reference evidence="1 2" key="1">
    <citation type="journal article" date="2009" name="J. Bacteriol.">
        <title>Draft genome sequence of the extremely acidophilic bacterium Acidithiobacillus caldus ATCC 51756 reveals metabolic versatility in the genus Acidithiobacillus.</title>
        <authorList>
            <person name="Valdes J."/>
            <person name="Quatrini R."/>
            <person name="Hallberg K."/>
            <person name="Dopson M."/>
            <person name="Valenzuela P.D."/>
            <person name="Holmes D.S."/>
        </authorList>
    </citation>
    <scope>NUCLEOTIDE SEQUENCE [LARGE SCALE GENOMIC DNA]</scope>
    <source>
        <strain evidence="2">ATCC 51756 / DSM 8584 / KU</strain>
    </source>
</reference>
<evidence type="ECO:0000313" key="2">
    <source>
        <dbReference type="Proteomes" id="UP000005522"/>
    </source>
</evidence>
<dbReference type="eggNOG" id="COG1399">
    <property type="taxonomic scope" value="Bacteria"/>
</dbReference>
<dbReference type="Proteomes" id="UP000005522">
    <property type="component" value="Chromosome"/>
</dbReference>
<sequence>MHEWRRLRAVCVGVDAVCADLSLCRRGQGVLATGTIRVALRLRCERCQGELPWQAELPVRTALAASEAAAATVDPAAEPVLAAGGVVDVQDWLEEEVLLSLPLLPRCEQWSSGRCPVSGVTVEPVEFKHEYLSGESRDGRSTE</sequence>
<gene>
    <name evidence="1" type="ORF">Acaty_c0996</name>
</gene>
<dbReference type="EMBL" id="CP005986">
    <property type="protein sequence ID" value="AIA54869.1"/>
    <property type="molecule type" value="Genomic_DNA"/>
</dbReference>
<organism evidence="1 2">
    <name type="scientific">Acidithiobacillus caldus (strain ATCC 51756 / DSM 8584 / KU)</name>
    <dbReference type="NCBI Taxonomy" id="637389"/>
    <lineage>
        <taxon>Bacteria</taxon>
        <taxon>Pseudomonadati</taxon>
        <taxon>Pseudomonadota</taxon>
        <taxon>Acidithiobacillia</taxon>
        <taxon>Acidithiobacillales</taxon>
        <taxon>Acidithiobacillaceae</taxon>
        <taxon>Acidithiobacillus</taxon>
    </lineage>
</organism>
<protein>
    <recommendedName>
        <fullName evidence="3">Large ribosomal RNA subunit accumulation protein YceD</fullName>
    </recommendedName>
</protein>
<dbReference type="Pfam" id="PF02620">
    <property type="entry name" value="YceD"/>
    <property type="match status" value="1"/>
</dbReference>